<keyword evidence="4" id="KW-0633">Potassium transport</keyword>
<dbReference type="GO" id="GO:0005267">
    <property type="term" value="F:potassium channel activity"/>
    <property type="evidence" value="ECO:0007669"/>
    <property type="project" value="UniProtKB-KW"/>
</dbReference>
<feature type="transmembrane region" description="Helical" evidence="13">
    <location>
        <begin position="129"/>
        <end position="152"/>
    </location>
</feature>
<gene>
    <name evidence="14" type="ORF">HJG52_15380</name>
</gene>
<evidence type="ECO:0000256" key="4">
    <source>
        <dbReference type="ARBA" id="ARBA00022538"/>
    </source>
</evidence>
<keyword evidence="3" id="KW-0813">Transport</keyword>
<keyword evidence="9" id="KW-0406">Ion transport</keyword>
<evidence type="ECO:0000256" key="12">
    <source>
        <dbReference type="ARBA" id="ARBA00034430"/>
    </source>
</evidence>
<reference evidence="14 15" key="1">
    <citation type="submission" date="2020-04" db="EMBL/GenBank/DDBJ databases">
        <title>Knoellia sp. isolate from air conditioner.</title>
        <authorList>
            <person name="Chea S."/>
            <person name="Kim D.-U."/>
        </authorList>
    </citation>
    <scope>NUCLEOTIDE SEQUENCE [LARGE SCALE GENOMIC DNA]</scope>
    <source>
        <strain evidence="14 15">DB2414S</strain>
    </source>
</reference>
<evidence type="ECO:0000256" key="8">
    <source>
        <dbReference type="ARBA" id="ARBA00022989"/>
    </source>
</evidence>
<dbReference type="EMBL" id="JABEPQ010000003">
    <property type="protein sequence ID" value="NNM47378.1"/>
    <property type="molecule type" value="Genomic_DNA"/>
</dbReference>
<dbReference type="AlphaFoldDB" id="A0A849HIX4"/>
<evidence type="ECO:0000313" key="14">
    <source>
        <dbReference type="EMBL" id="NNM47378.1"/>
    </source>
</evidence>
<comment type="similarity">
    <text evidence="2">Belongs to the TMEM175 family.</text>
</comment>
<dbReference type="PANTHER" id="PTHR31462">
    <property type="entry name" value="ENDOSOMAL/LYSOSOMAL POTASSIUM CHANNEL TMEM175"/>
    <property type="match status" value="1"/>
</dbReference>
<evidence type="ECO:0000256" key="1">
    <source>
        <dbReference type="ARBA" id="ARBA00004141"/>
    </source>
</evidence>
<evidence type="ECO:0000256" key="6">
    <source>
        <dbReference type="ARBA" id="ARBA00022826"/>
    </source>
</evidence>
<evidence type="ECO:0000256" key="10">
    <source>
        <dbReference type="ARBA" id="ARBA00023136"/>
    </source>
</evidence>
<organism evidence="14 15">
    <name type="scientific">Knoellia koreensis</name>
    <dbReference type="NCBI Taxonomy" id="2730921"/>
    <lineage>
        <taxon>Bacteria</taxon>
        <taxon>Bacillati</taxon>
        <taxon>Actinomycetota</taxon>
        <taxon>Actinomycetes</taxon>
        <taxon>Micrococcales</taxon>
        <taxon>Intrasporangiaceae</taxon>
        <taxon>Knoellia</taxon>
    </lineage>
</organism>
<name>A0A849HIX4_9MICO</name>
<dbReference type="PANTHER" id="PTHR31462:SF5">
    <property type="entry name" value="ENDOSOMAL_LYSOSOMAL PROTON CHANNEL TMEM175"/>
    <property type="match status" value="1"/>
</dbReference>
<keyword evidence="6" id="KW-0631">Potassium channel</keyword>
<dbReference type="RefSeq" id="WP_171244479.1">
    <property type="nucleotide sequence ID" value="NZ_JABEPQ010000003.1"/>
</dbReference>
<evidence type="ECO:0000256" key="9">
    <source>
        <dbReference type="ARBA" id="ARBA00023065"/>
    </source>
</evidence>
<keyword evidence="7" id="KW-0630">Potassium</keyword>
<comment type="catalytic activity">
    <reaction evidence="12">
        <text>K(+)(in) = K(+)(out)</text>
        <dbReference type="Rhea" id="RHEA:29463"/>
        <dbReference type="ChEBI" id="CHEBI:29103"/>
    </reaction>
</comment>
<evidence type="ECO:0000256" key="3">
    <source>
        <dbReference type="ARBA" id="ARBA00022448"/>
    </source>
</evidence>
<feature type="transmembrane region" description="Helical" evidence="13">
    <location>
        <begin position="21"/>
        <end position="42"/>
    </location>
</feature>
<dbReference type="Proteomes" id="UP000588586">
    <property type="component" value="Unassembled WGS sequence"/>
</dbReference>
<proteinExistence type="inferred from homology"/>
<evidence type="ECO:0000256" key="7">
    <source>
        <dbReference type="ARBA" id="ARBA00022958"/>
    </source>
</evidence>
<keyword evidence="10 13" id="KW-0472">Membrane</keyword>
<keyword evidence="5 13" id="KW-0812">Transmembrane</keyword>
<comment type="subcellular location">
    <subcellularLocation>
        <location evidence="1">Membrane</location>
        <topology evidence="1">Multi-pass membrane protein</topology>
    </subcellularLocation>
</comment>
<comment type="caution">
    <text evidence="14">The sequence shown here is derived from an EMBL/GenBank/DDBJ whole genome shotgun (WGS) entry which is preliminary data.</text>
</comment>
<protein>
    <submittedName>
        <fullName evidence="14">DUF1211 domain-containing protein</fullName>
    </submittedName>
</protein>
<evidence type="ECO:0000256" key="11">
    <source>
        <dbReference type="ARBA" id="ARBA00023303"/>
    </source>
</evidence>
<feature type="transmembrane region" description="Helical" evidence="13">
    <location>
        <begin position="164"/>
        <end position="186"/>
    </location>
</feature>
<dbReference type="GO" id="GO:0015252">
    <property type="term" value="F:proton channel activity"/>
    <property type="evidence" value="ECO:0007669"/>
    <property type="project" value="InterPro"/>
</dbReference>
<feature type="transmembrane region" description="Helical" evidence="13">
    <location>
        <begin position="62"/>
        <end position="80"/>
    </location>
</feature>
<evidence type="ECO:0000313" key="15">
    <source>
        <dbReference type="Proteomes" id="UP000588586"/>
    </source>
</evidence>
<keyword evidence="15" id="KW-1185">Reference proteome</keyword>
<dbReference type="Pfam" id="PF06736">
    <property type="entry name" value="TMEM175"/>
    <property type="match status" value="1"/>
</dbReference>
<evidence type="ECO:0000256" key="5">
    <source>
        <dbReference type="ARBA" id="ARBA00022692"/>
    </source>
</evidence>
<dbReference type="InterPro" id="IPR010617">
    <property type="entry name" value="TMEM175-like"/>
</dbReference>
<sequence>MGDTTIRARAAQPRENPTAERLVFFTDAVVAIAMTLLILPLMESVSEAKAEDLTTAEYLNEHGGQLFSLALSFVLIAVFWRQHHGLFDRVERETGALVWLNIAWMFTIVWLPVATALTGSLHTDTLQQVLYIGTMLANAVIMVLMNVVVIRTPRLLKAGQERPIGGLSAAIALSLLFGVALLVAILWQDDKYYPMFLLFLTGPLARVIRSQLARRVPA</sequence>
<keyword evidence="11" id="KW-0407">Ion channel</keyword>
<feature type="transmembrane region" description="Helical" evidence="13">
    <location>
        <begin position="96"/>
        <end position="117"/>
    </location>
</feature>
<keyword evidence="8 13" id="KW-1133">Transmembrane helix</keyword>
<evidence type="ECO:0000256" key="13">
    <source>
        <dbReference type="SAM" id="Phobius"/>
    </source>
</evidence>
<evidence type="ECO:0000256" key="2">
    <source>
        <dbReference type="ARBA" id="ARBA00006920"/>
    </source>
</evidence>
<dbReference type="GO" id="GO:0016020">
    <property type="term" value="C:membrane"/>
    <property type="evidence" value="ECO:0007669"/>
    <property type="project" value="UniProtKB-SubCell"/>
</dbReference>
<accession>A0A849HIX4</accession>